<organism evidence="1 2">
    <name type="scientific">Streptomyces hoynatensis</name>
    <dbReference type="NCBI Taxonomy" id="1141874"/>
    <lineage>
        <taxon>Bacteria</taxon>
        <taxon>Bacillati</taxon>
        <taxon>Actinomycetota</taxon>
        <taxon>Actinomycetes</taxon>
        <taxon>Kitasatosporales</taxon>
        <taxon>Streptomycetaceae</taxon>
        <taxon>Streptomyces</taxon>
    </lineage>
</organism>
<evidence type="ECO:0000313" key="2">
    <source>
        <dbReference type="Proteomes" id="UP000272474"/>
    </source>
</evidence>
<comment type="caution">
    <text evidence="1">The sequence shown here is derived from an EMBL/GenBank/DDBJ whole genome shotgun (WGS) entry which is preliminary data.</text>
</comment>
<dbReference type="EMBL" id="RBAL01000001">
    <property type="protein sequence ID" value="RKN46689.1"/>
    <property type="molecule type" value="Genomic_DNA"/>
</dbReference>
<dbReference type="RefSeq" id="WP_120674129.1">
    <property type="nucleotide sequence ID" value="NZ_RBAL01000001.1"/>
</dbReference>
<dbReference type="OrthoDB" id="4209305at2"/>
<evidence type="ECO:0000313" key="1">
    <source>
        <dbReference type="EMBL" id="RKN46689.1"/>
    </source>
</evidence>
<accession>A0A3A9ZER8</accession>
<dbReference type="AlphaFoldDB" id="A0A3A9ZER8"/>
<reference evidence="1 2" key="1">
    <citation type="journal article" date="2014" name="Int. J. Syst. Evol. Microbiol.">
        <title>Streptomyces hoynatensis sp. nov., isolated from deep marine sediment.</title>
        <authorList>
            <person name="Veyisoglu A."/>
            <person name="Sahin N."/>
        </authorList>
    </citation>
    <scope>NUCLEOTIDE SEQUENCE [LARGE SCALE GENOMIC DNA]</scope>
    <source>
        <strain evidence="1 2">KCTC 29097</strain>
    </source>
</reference>
<dbReference type="Proteomes" id="UP000272474">
    <property type="component" value="Unassembled WGS sequence"/>
</dbReference>
<gene>
    <name evidence="1" type="ORF">D7294_00170</name>
</gene>
<name>A0A3A9ZER8_9ACTN</name>
<protein>
    <submittedName>
        <fullName evidence="1">Uncharacterized protein</fullName>
    </submittedName>
</protein>
<proteinExistence type="predicted"/>
<keyword evidence="2" id="KW-1185">Reference proteome</keyword>
<sequence length="181" mass="19781">MHETVSSLLITLVAVAGTLVSTLLAQRQVRRSRAQELSRLDRRRRIEAKRARYTALNTAARRYLVALTNQFHALRANEGVESVTAELHRARAAHADCYAELQLIAPPAVLAAARRANRSLNHTFGLLMRLTNGTCLAGDSLDAAQARISALWEVELAGLRRQMRLDLDLDPASPAGSPAAP</sequence>